<keyword evidence="4" id="KW-1185">Reference proteome</keyword>
<feature type="domain" description="MADF" evidence="2">
    <location>
        <begin position="5"/>
        <end position="94"/>
    </location>
</feature>
<dbReference type="InterPro" id="IPR006578">
    <property type="entry name" value="MADF-dom"/>
</dbReference>
<feature type="region of interest" description="Disordered" evidence="1">
    <location>
        <begin position="102"/>
        <end position="131"/>
    </location>
</feature>
<reference evidence="3" key="1">
    <citation type="submission" date="2021-12" db="EMBL/GenBank/DDBJ databases">
        <authorList>
            <person name="King R."/>
        </authorList>
    </citation>
    <scope>NUCLEOTIDE SEQUENCE</scope>
</reference>
<protein>
    <recommendedName>
        <fullName evidence="2">MADF domain-containing protein</fullName>
    </recommendedName>
</protein>
<evidence type="ECO:0000313" key="3">
    <source>
        <dbReference type="EMBL" id="CAH0398583.1"/>
    </source>
</evidence>
<dbReference type="PANTHER" id="PTHR12243">
    <property type="entry name" value="MADF DOMAIN TRANSCRIPTION FACTOR"/>
    <property type="match status" value="1"/>
</dbReference>
<gene>
    <name evidence="3" type="ORF">CHILSU_LOCUS1705</name>
</gene>
<dbReference type="SMART" id="SM00595">
    <property type="entry name" value="MADF"/>
    <property type="match status" value="1"/>
</dbReference>
<sequence length="282" mass="32199">MNTDKLIECVKKYPILYDTQHENFTNQEKRAETWEAIASEMNERSEALRRKWKMLKYGYTKYKDLNDGKTTPNGTRAMNWCWGFQLQFLDNYNLKRKKKSKYRTSYSSSTPVPASSTHVDSKAATPSRIDRDCNEISQEENSLLDEIQPTSSVAPASAIRTPQVASQVSQNRAAAANAIDDDIEKILNFMRNKRKRPHTDAVDDLFQSYAKTFKKFSIQTQIMLKVNMAKLFADAELLEDDMNQCQSPVHAFVSVDCDIKAEPSYDVSFEPNDSTGSILADE</sequence>
<dbReference type="InterPro" id="IPR039353">
    <property type="entry name" value="TF_Adf1"/>
</dbReference>
<dbReference type="PANTHER" id="PTHR12243:SF67">
    <property type="entry name" value="COREPRESSOR OF PANGOLIN, ISOFORM A-RELATED"/>
    <property type="match status" value="1"/>
</dbReference>
<dbReference type="EMBL" id="OU963905">
    <property type="protein sequence ID" value="CAH0398583.1"/>
    <property type="molecule type" value="Genomic_DNA"/>
</dbReference>
<dbReference type="Pfam" id="PF10545">
    <property type="entry name" value="MADF_DNA_bdg"/>
    <property type="match status" value="1"/>
</dbReference>
<dbReference type="Proteomes" id="UP001153292">
    <property type="component" value="Chromosome 12"/>
</dbReference>
<evidence type="ECO:0000256" key="1">
    <source>
        <dbReference type="SAM" id="MobiDB-lite"/>
    </source>
</evidence>
<accession>A0ABN8AS49</accession>
<evidence type="ECO:0000313" key="4">
    <source>
        <dbReference type="Proteomes" id="UP001153292"/>
    </source>
</evidence>
<organism evidence="3 4">
    <name type="scientific">Chilo suppressalis</name>
    <name type="common">Asiatic rice borer moth</name>
    <dbReference type="NCBI Taxonomy" id="168631"/>
    <lineage>
        <taxon>Eukaryota</taxon>
        <taxon>Metazoa</taxon>
        <taxon>Ecdysozoa</taxon>
        <taxon>Arthropoda</taxon>
        <taxon>Hexapoda</taxon>
        <taxon>Insecta</taxon>
        <taxon>Pterygota</taxon>
        <taxon>Neoptera</taxon>
        <taxon>Endopterygota</taxon>
        <taxon>Lepidoptera</taxon>
        <taxon>Glossata</taxon>
        <taxon>Ditrysia</taxon>
        <taxon>Pyraloidea</taxon>
        <taxon>Crambidae</taxon>
        <taxon>Crambinae</taxon>
        <taxon>Chilo</taxon>
    </lineage>
</organism>
<feature type="compositionally biased region" description="Low complexity" evidence="1">
    <location>
        <begin position="103"/>
        <end position="117"/>
    </location>
</feature>
<evidence type="ECO:0000259" key="2">
    <source>
        <dbReference type="PROSITE" id="PS51029"/>
    </source>
</evidence>
<name>A0ABN8AS49_CHISP</name>
<proteinExistence type="predicted"/>
<dbReference type="PROSITE" id="PS51029">
    <property type="entry name" value="MADF"/>
    <property type="match status" value="1"/>
</dbReference>